<dbReference type="AlphaFoldDB" id="R7T906"/>
<organism evidence="1">
    <name type="scientific">Capitella teleta</name>
    <name type="common">Polychaete worm</name>
    <dbReference type="NCBI Taxonomy" id="283909"/>
    <lineage>
        <taxon>Eukaryota</taxon>
        <taxon>Metazoa</taxon>
        <taxon>Spiralia</taxon>
        <taxon>Lophotrochozoa</taxon>
        <taxon>Annelida</taxon>
        <taxon>Polychaeta</taxon>
        <taxon>Sedentaria</taxon>
        <taxon>Scolecida</taxon>
        <taxon>Capitellidae</taxon>
        <taxon>Capitella</taxon>
    </lineage>
</organism>
<gene>
    <name evidence="1" type="ORF">CAPTEDRAFT_198855</name>
</gene>
<dbReference type="EMBL" id="KB312312">
    <property type="protein sequence ID" value="ELT87479.1"/>
    <property type="molecule type" value="Genomic_DNA"/>
</dbReference>
<protein>
    <submittedName>
        <fullName evidence="1 2">Uncharacterized protein</fullName>
    </submittedName>
</protein>
<name>R7T906_CAPTE</name>
<accession>R7T906</accession>
<proteinExistence type="predicted"/>
<dbReference type="EMBL" id="AMQN01003620">
    <property type="status" value="NOT_ANNOTATED_CDS"/>
    <property type="molecule type" value="Genomic_DNA"/>
</dbReference>
<dbReference type="HOGENOM" id="CLU_067922_0_0_1"/>
<evidence type="ECO:0000313" key="1">
    <source>
        <dbReference type="EMBL" id="ELT87479.1"/>
    </source>
</evidence>
<reference evidence="3" key="1">
    <citation type="submission" date="2012-12" db="EMBL/GenBank/DDBJ databases">
        <authorList>
            <person name="Hellsten U."/>
            <person name="Grimwood J."/>
            <person name="Chapman J.A."/>
            <person name="Shapiro H."/>
            <person name="Aerts A."/>
            <person name="Otillar R.P."/>
            <person name="Terry A.Y."/>
            <person name="Boore J.L."/>
            <person name="Simakov O."/>
            <person name="Marletaz F."/>
            <person name="Cho S.-J."/>
            <person name="Edsinger-Gonzales E."/>
            <person name="Havlak P."/>
            <person name="Kuo D.-H."/>
            <person name="Larsson T."/>
            <person name="Lv J."/>
            <person name="Arendt D."/>
            <person name="Savage R."/>
            <person name="Osoegawa K."/>
            <person name="de Jong P."/>
            <person name="Lindberg D.R."/>
            <person name="Seaver E.C."/>
            <person name="Weisblat D.A."/>
            <person name="Putnam N.H."/>
            <person name="Grigoriev I.V."/>
            <person name="Rokhsar D.S."/>
        </authorList>
    </citation>
    <scope>NUCLEOTIDE SEQUENCE</scope>
    <source>
        <strain evidence="3">I ESC-2004</strain>
    </source>
</reference>
<sequence>MISISENVRLIMPFLAILALSGFEARILRLSPGEYRLLIEETGRSHCQPCSELADSLTTQSDGHVITLSDIEATFGERDEDGGNLTCCVQSAQQILALIYVVSAVSIHREQLQAPQRFALHVGMETTPPTAPTQATERFSDIAVSEWNFSSDLFFCDSGNLAENLCLQFNPRFHSNGIAVPFQGAYTINIRMAWKSPPEGSSNPDFALRVSRIRQGDTALQTLAKDEVRVACEPHRHPCAMARIHQTIRLSRSDSLIISVTHKELVYARPEHTFLDLSGEAFSWA</sequence>
<reference evidence="1 3" key="2">
    <citation type="journal article" date="2013" name="Nature">
        <title>Insights into bilaterian evolution from three spiralian genomes.</title>
        <authorList>
            <person name="Simakov O."/>
            <person name="Marletaz F."/>
            <person name="Cho S.J."/>
            <person name="Edsinger-Gonzales E."/>
            <person name="Havlak P."/>
            <person name="Hellsten U."/>
            <person name="Kuo D.H."/>
            <person name="Larsson T."/>
            <person name="Lv J."/>
            <person name="Arendt D."/>
            <person name="Savage R."/>
            <person name="Osoegawa K."/>
            <person name="de Jong P."/>
            <person name="Grimwood J."/>
            <person name="Chapman J.A."/>
            <person name="Shapiro H."/>
            <person name="Aerts A."/>
            <person name="Otillar R.P."/>
            <person name="Terry A.Y."/>
            <person name="Boore J.L."/>
            <person name="Grigoriev I.V."/>
            <person name="Lindberg D.R."/>
            <person name="Seaver E.C."/>
            <person name="Weisblat D.A."/>
            <person name="Putnam N.H."/>
            <person name="Rokhsar D.S."/>
        </authorList>
    </citation>
    <scope>NUCLEOTIDE SEQUENCE</scope>
    <source>
        <strain evidence="1 3">I ESC-2004</strain>
    </source>
</reference>
<keyword evidence="3" id="KW-1185">Reference proteome</keyword>
<dbReference type="Proteomes" id="UP000014760">
    <property type="component" value="Unassembled WGS sequence"/>
</dbReference>
<evidence type="ECO:0000313" key="2">
    <source>
        <dbReference type="EnsemblMetazoa" id="CapteP198855"/>
    </source>
</evidence>
<dbReference type="EnsemblMetazoa" id="CapteT198855">
    <property type="protein sequence ID" value="CapteP198855"/>
    <property type="gene ID" value="CapteG198855"/>
</dbReference>
<reference evidence="2" key="3">
    <citation type="submission" date="2015-06" db="UniProtKB">
        <authorList>
            <consortium name="EnsemblMetazoa"/>
        </authorList>
    </citation>
    <scope>IDENTIFICATION</scope>
</reference>
<evidence type="ECO:0000313" key="3">
    <source>
        <dbReference type="Proteomes" id="UP000014760"/>
    </source>
</evidence>